<dbReference type="InterPro" id="IPR036424">
    <property type="entry name" value="UPP_synth-like_sf"/>
</dbReference>
<comment type="function">
    <text evidence="3">Catalyzes the condensation of isopentenyl diphosphate (IPP) with allylic pyrophosphates generating different type of terpenoids.</text>
</comment>
<dbReference type="PANTHER" id="PTHR10291:SF43">
    <property type="entry name" value="DEHYDRODOLICHYL DIPHOSPHATE SYNTHASE COMPLEX SUBUNIT DHDDS"/>
    <property type="match status" value="1"/>
</dbReference>
<keyword evidence="5" id="KW-1185">Reference proteome</keyword>
<gene>
    <name evidence="4" type="primary">uppS_2</name>
    <name evidence="4" type="ORF">Asera_31500</name>
</gene>
<protein>
    <recommendedName>
        <fullName evidence="3">Isoprenyl transferase</fullName>
        <ecNumber evidence="3">2.5.1.-</ecNumber>
    </recommendedName>
</protein>
<dbReference type="EMBL" id="AP023354">
    <property type="protein sequence ID" value="BCJ29042.1"/>
    <property type="molecule type" value="Genomic_DNA"/>
</dbReference>
<keyword evidence="3" id="KW-0460">Magnesium</keyword>
<evidence type="ECO:0000256" key="3">
    <source>
        <dbReference type="HAMAP-Rule" id="MF_01139"/>
    </source>
</evidence>
<keyword evidence="3" id="KW-0479">Metal-binding</keyword>
<feature type="binding site" evidence="3">
    <location>
        <begin position="217"/>
        <end position="219"/>
    </location>
    <ligand>
        <name>substrate</name>
    </ligand>
</feature>
<evidence type="ECO:0000313" key="5">
    <source>
        <dbReference type="Proteomes" id="UP000680750"/>
    </source>
</evidence>
<dbReference type="AlphaFoldDB" id="A0A810L343"/>
<feature type="binding site" evidence="3">
    <location>
        <begin position="89"/>
        <end position="91"/>
    </location>
    <ligand>
        <name>substrate</name>
    </ligand>
</feature>
<dbReference type="EC" id="2.5.1.-" evidence="3"/>
<evidence type="ECO:0000313" key="4">
    <source>
        <dbReference type="EMBL" id="BCJ29042.1"/>
    </source>
</evidence>
<dbReference type="PROSITE" id="PS01066">
    <property type="entry name" value="UPP_SYNTHASE"/>
    <property type="match status" value="1"/>
</dbReference>
<feature type="binding site" evidence="3">
    <location>
        <begin position="44"/>
        <end position="47"/>
    </location>
    <ligand>
        <name>substrate</name>
    </ligand>
</feature>
<name>A0A810L343_9ACTN</name>
<sequence>MHTSGWLAGRMTPRDLLYRLYERRLFAALARTDCPRHVGLIMDGNRRWARAAGLASVSMGHQAGADHIDDLLDWCTELGIDHVTVFVASTENLARRDRGELDSLMRMIEQRATNPRAGWRLRVAGRLELLPDSTAHALKLAADQSPETGPCLTIAIGYGGRQELVDAFRSLLTDAAAAGTGMDELAATLSADDIAAHLYTADLPDPDLVIRTSGERRLSGFLLWQSAYSELYFCDVYWPAFRRVDFLRALRSYAERQRRFGA</sequence>
<feature type="active site" description="Proton acceptor" evidence="3">
    <location>
        <position position="92"/>
    </location>
</feature>
<feature type="binding site" evidence="3">
    <location>
        <position position="48"/>
    </location>
    <ligand>
        <name>substrate</name>
    </ligand>
</feature>
<dbReference type="GO" id="GO:0045547">
    <property type="term" value="F:ditrans,polycis-polyprenyl diphosphate synthase [(2E,6E)-farnesyl diphosphate specific] activity"/>
    <property type="evidence" value="ECO:0007669"/>
    <property type="project" value="TreeGrafter"/>
</dbReference>
<comment type="similarity">
    <text evidence="2">Belongs to the UPP synthase family. Z-FPP synthase subfamily.</text>
</comment>
<dbReference type="CDD" id="cd00475">
    <property type="entry name" value="Cis_IPPS"/>
    <property type="match status" value="1"/>
</dbReference>
<feature type="binding site" evidence="3">
    <location>
        <position position="43"/>
    </location>
    <ligand>
        <name>Mg(2+)</name>
        <dbReference type="ChEBI" id="CHEBI:18420"/>
    </ligand>
</feature>
<feature type="binding site" evidence="3">
    <location>
        <position position="96"/>
    </location>
    <ligand>
        <name>substrate</name>
    </ligand>
</feature>
<dbReference type="Pfam" id="PF01255">
    <property type="entry name" value="Prenyltransf"/>
    <property type="match status" value="1"/>
</dbReference>
<comment type="caution">
    <text evidence="3">Lacks conserved residue(s) required for the propagation of feature annotation.</text>
</comment>
<feature type="binding site" evidence="3">
    <location>
        <position position="61"/>
    </location>
    <ligand>
        <name>substrate</name>
    </ligand>
</feature>
<dbReference type="PANTHER" id="PTHR10291">
    <property type="entry name" value="DEHYDRODOLICHYL DIPHOSPHATE SYNTHASE FAMILY MEMBER"/>
    <property type="match status" value="1"/>
</dbReference>
<dbReference type="SUPFAM" id="SSF64005">
    <property type="entry name" value="Undecaprenyl diphosphate synthase"/>
    <property type="match status" value="1"/>
</dbReference>
<dbReference type="HAMAP" id="MF_01139">
    <property type="entry name" value="ISPT"/>
    <property type="match status" value="1"/>
</dbReference>
<reference evidence="4" key="1">
    <citation type="submission" date="2020-08" db="EMBL/GenBank/DDBJ databases">
        <title>Whole genome shotgun sequence of Actinocatenispora sera NBRC 101916.</title>
        <authorList>
            <person name="Komaki H."/>
            <person name="Tamura T."/>
        </authorList>
    </citation>
    <scope>NUCLEOTIDE SEQUENCE</scope>
    <source>
        <strain evidence="4">NBRC 101916</strain>
    </source>
</reference>
<dbReference type="GO" id="GO:0000287">
    <property type="term" value="F:magnesium ion binding"/>
    <property type="evidence" value="ECO:0007669"/>
    <property type="project" value="UniProtKB-UniRule"/>
</dbReference>
<keyword evidence="1 3" id="KW-0808">Transferase</keyword>
<accession>A0A810L343</accession>
<dbReference type="GO" id="GO:0016094">
    <property type="term" value="P:polyprenol biosynthetic process"/>
    <property type="evidence" value="ECO:0007669"/>
    <property type="project" value="TreeGrafter"/>
</dbReference>
<organism evidence="4 5">
    <name type="scientific">Actinocatenispora sera</name>
    <dbReference type="NCBI Taxonomy" id="390989"/>
    <lineage>
        <taxon>Bacteria</taxon>
        <taxon>Bacillati</taxon>
        <taxon>Actinomycetota</taxon>
        <taxon>Actinomycetes</taxon>
        <taxon>Micromonosporales</taxon>
        <taxon>Micromonosporaceae</taxon>
        <taxon>Actinocatenispora</taxon>
    </lineage>
</organism>
<feature type="binding site" evidence="3">
    <location>
        <position position="230"/>
    </location>
    <ligand>
        <name>Mg(2+)</name>
        <dbReference type="ChEBI" id="CHEBI:18420"/>
    </ligand>
</feature>
<dbReference type="KEGG" id="aser:Asera_31500"/>
<comment type="subunit">
    <text evidence="3">Homodimer.</text>
</comment>
<dbReference type="Gene3D" id="3.40.1180.10">
    <property type="entry name" value="Decaprenyl diphosphate synthase-like"/>
    <property type="match status" value="1"/>
</dbReference>
<dbReference type="InterPro" id="IPR001441">
    <property type="entry name" value="UPP_synth-like"/>
</dbReference>
<dbReference type="Proteomes" id="UP000680750">
    <property type="component" value="Chromosome"/>
</dbReference>
<feature type="binding site" evidence="3">
    <location>
        <position position="211"/>
    </location>
    <ligand>
        <name>substrate</name>
    </ligand>
</feature>
<comment type="cofactor">
    <cofactor evidence="3">
        <name>Mg(2+)</name>
        <dbReference type="ChEBI" id="CHEBI:18420"/>
    </cofactor>
    <text evidence="3">Binds 2 magnesium ions per subunit.</text>
</comment>
<proteinExistence type="inferred from homology"/>
<evidence type="ECO:0000256" key="1">
    <source>
        <dbReference type="ARBA" id="ARBA00022679"/>
    </source>
</evidence>
<feature type="active site" evidence="3">
    <location>
        <position position="43"/>
    </location>
</feature>
<evidence type="ECO:0000256" key="2">
    <source>
        <dbReference type="ARBA" id="ARBA00038453"/>
    </source>
</evidence>
<dbReference type="InterPro" id="IPR018520">
    <property type="entry name" value="UPP_synth-like_CS"/>
</dbReference>
<dbReference type="NCBIfam" id="TIGR00055">
    <property type="entry name" value="uppS"/>
    <property type="match status" value="1"/>
</dbReference>